<dbReference type="InterPro" id="IPR030846">
    <property type="entry name" value="DnaG_bac"/>
</dbReference>
<feature type="domain" description="Toprim" evidence="16">
    <location>
        <begin position="257"/>
        <end position="338"/>
    </location>
</feature>
<dbReference type="SUPFAM" id="SSF57783">
    <property type="entry name" value="Zinc beta-ribbon"/>
    <property type="match status" value="1"/>
</dbReference>
<protein>
    <recommendedName>
        <fullName evidence="12 13">DNA primase</fullName>
        <ecNumber evidence="12">2.7.7.101</ecNumber>
    </recommendedName>
</protein>
<accession>A0A0G4ASH4</accession>
<dbReference type="EC" id="2.7.7.101" evidence="12"/>
<dbReference type="GO" id="GO:1990077">
    <property type="term" value="C:primosome complex"/>
    <property type="evidence" value="ECO:0007669"/>
    <property type="project" value="UniProtKB-KW"/>
</dbReference>
<keyword evidence="5 12" id="KW-0235">DNA replication</keyword>
<keyword evidence="4 12" id="KW-0548">Nucleotidyltransferase</keyword>
<dbReference type="PIRSF" id="PIRSF002811">
    <property type="entry name" value="DnaG"/>
    <property type="match status" value="1"/>
</dbReference>
<comment type="cofactor">
    <cofactor evidence="13 14">
        <name>Zn(2+)</name>
        <dbReference type="ChEBI" id="CHEBI:29105"/>
    </cofactor>
    <text evidence="13 14">Binds 1 zinc ion per monomer.</text>
</comment>
<dbReference type="GO" id="GO:0006269">
    <property type="term" value="P:DNA replication, synthesis of primer"/>
    <property type="evidence" value="ECO:0007669"/>
    <property type="project" value="UniProtKB-UniRule"/>
</dbReference>
<dbReference type="Gene3D" id="3.90.980.10">
    <property type="entry name" value="DNA primase, catalytic core, N-terminal domain"/>
    <property type="match status" value="1"/>
</dbReference>
<dbReference type="InterPro" id="IPR006171">
    <property type="entry name" value="TOPRIM_dom"/>
</dbReference>
<evidence type="ECO:0000256" key="3">
    <source>
        <dbReference type="ARBA" id="ARBA00022679"/>
    </source>
</evidence>
<comment type="caution">
    <text evidence="12">Lacks conserved residue(s) required for the propagation of feature annotation.</text>
</comment>
<evidence type="ECO:0000256" key="9">
    <source>
        <dbReference type="ARBA" id="ARBA00022842"/>
    </source>
</evidence>
<evidence type="ECO:0000256" key="12">
    <source>
        <dbReference type="HAMAP-Rule" id="MF_00974"/>
    </source>
</evidence>
<dbReference type="GO" id="GO:0008270">
    <property type="term" value="F:zinc ion binding"/>
    <property type="evidence" value="ECO:0007669"/>
    <property type="project" value="UniProtKB-KW"/>
</dbReference>
<keyword evidence="6 13" id="KW-0479">Metal-binding</keyword>
<dbReference type="PATRIC" id="fig|1619007.4.peg.806"/>
<dbReference type="SMART" id="SM00493">
    <property type="entry name" value="TOPRIM"/>
    <property type="match status" value="1"/>
</dbReference>
<dbReference type="Gene3D" id="3.40.1360.10">
    <property type="match status" value="1"/>
</dbReference>
<evidence type="ECO:0000256" key="14">
    <source>
        <dbReference type="PIRSR" id="PIRSR002811-1"/>
    </source>
</evidence>
<keyword evidence="7 14" id="KW-0863">Zinc-finger</keyword>
<keyword evidence="2 12" id="KW-0639">Primosome</keyword>
<dbReference type="PROSITE" id="PS50880">
    <property type="entry name" value="TOPRIM"/>
    <property type="match status" value="1"/>
</dbReference>
<keyword evidence="10 12" id="KW-0238">DNA-binding</keyword>
<keyword evidence="15" id="KW-0175">Coiled coil</keyword>
<keyword evidence="9" id="KW-0460">Magnesium</keyword>
<dbReference type="InterPro" id="IPR037068">
    <property type="entry name" value="DNA_primase_core_N_sf"/>
</dbReference>
<dbReference type="EMBL" id="CP011209">
    <property type="protein sequence ID" value="AKM78534.1"/>
    <property type="molecule type" value="Genomic_DNA"/>
</dbReference>
<comment type="subunit">
    <text evidence="12">Monomer. Interacts with DnaB.</text>
</comment>
<evidence type="ECO:0000256" key="8">
    <source>
        <dbReference type="ARBA" id="ARBA00022833"/>
    </source>
</evidence>
<dbReference type="FunFam" id="3.90.580.10:FF:000001">
    <property type="entry name" value="DNA primase"/>
    <property type="match status" value="1"/>
</dbReference>
<evidence type="ECO:0000256" key="5">
    <source>
        <dbReference type="ARBA" id="ARBA00022705"/>
    </source>
</evidence>
<keyword evidence="3 12" id="KW-0808">Transferase</keyword>
<dbReference type="HAMAP" id="MF_00974">
    <property type="entry name" value="DNA_primase_DnaG"/>
    <property type="match status" value="1"/>
</dbReference>
<dbReference type="GO" id="GO:0003899">
    <property type="term" value="F:DNA-directed RNA polymerase activity"/>
    <property type="evidence" value="ECO:0007669"/>
    <property type="project" value="UniProtKB-UniRule"/>
</dbReference>
<evidence type="ECO:0000256" key="15">
    <source>
        <dbReference type="SAM" id="Coils"/>
    </source>
</evidence>
<evidence type="ECO:0000256" key="4">
    <source>
        <dbReference type="ARBA" id="ARBA00022695"/>
    </source>
</evidence>
<dbReference type="Proteomes" id="UP000035656">
    <property type="component" value="Chromosome"/>
</dbReference>
<sequence>MIAMSVDNPIEEIKEKIDIVQVIGSYIEVKPAGRNFKARCPFHGEKTPSFMISADRQTWHCFGSCNEGGDVFSFLMKYENIEFYEALKILAEKAGVELKKLSPEDQKQFGILYDINDAVKEFYKLELNRNPKVAEYIKTRGLTEDTVKEFELGFAPQSWDAATIYLTNKGFKAPDIERAGINFRTERGTYVDRFRGRIMFPIANNTGKVVGFTARILPEFDKGDSGKYINSPETPIFNKSRVLYGYNKAKNHIREMQFALLVEGQMDVLMCVQDGLKNAVATSGTALTADHLKTLRKQTENVMFSFDNDEAGQKAAERSIDLAKSLDFNVKILSLGEYKDPADAIKAKPGIMVEYAKKAKEAMEFYFERYLSHGESFKNDPAKFRKNLHIVLEKIKALLSAVEREHWLNQLAQKVNVSEHILKEDMEHAEVAVPLAVRPKQEEVTLQEVEEEKMRIDLIADRVLKMALVREDLLKELEEYAKYLPRQYRRIYDTAMDKSVVSDLRLLDELHTFTLRAGMEVGEVDPEKTIKEFKELMFQLRNKALKEKLEIITRAIRQAEHKRDKEKEEHYLKLFDEVSKLLQNEK</sequence>
<dbReference type="InterPro" id="IPR006295">
    <property type="entry name" value="DNA_primase_DnaG"/>
</dbReference>
<feature type="coiled-coil region" evidence="15">
    <location>
        <begin position="542"/>
        <end position="569"/>
    </location>
</feature>
<evidence type="ECO:0000256" key="13">
    <source>
        <dbReference type="PIRNR" id="PIRNR002811"/>
    </source>
</evidence>
<evidence type="ECO:0000313" key="18">
    <source>
        <dbReference type="Proteomes" id="UP000035656"/>
    </source>
</evidence>
<dbReference type="SMART" id="SM00400">
    <property type="entry name" value="ZnF_CHCC"/>
    <property type="match status" value="1"/>
</dbReference>
<evidence type="ECO:0000313" key="17">
    <source>
        <dbReference type="EMBL" id="AKM78534.1"/>
    </source>
</evidence>
<evidence type="ECO:0000256" key="1">
    <source>
        <dbReference type="ARBA" id="ARBA00022478"/>
    </source>
</evidence>
<evidence type="ECO:0000259" key="16">
    <source>
        <dbReference type="PROSITE" id="PS50880"/>
    </source>
</evidence>
<comment type="similarity">
    <text evidence="12 13">Belongs to the DnaG primase family.</text>
</comment>
<name>A0A0G4ASH4_9BACT</name>
<evidence type="ECO:0000256" key="11">
    <source>
        <dbReference type="ARBA" id="ARBA00023163"/>
    </source>
</evidence>
<evidence type="ECO:0000256" key="10">
    <source>
        <dbReference type="ARBA" id="ARBA00023125"/>
    </source>
</evidence>
<dbReference type="AlphaFoldDB" id="A0A0G4ASH4"/>
<comment type="function">
    <text evidence="12 13">RNA polymerase that catalyzes the synthesis of short RNA molecules used as primers for DNA polymerase during DNA replication.</text>
</comment>
<dbReference type="GO" id="GO:0003677">
    <property type="term" value="F:DNA binding"/>
    <property type="evidence" value="ECO:0007669"/>
    <property type="project" value="UniProtKB-KW"/>
</dbReference>
<dbReference type="GO" id="GO:0005737">
    <property type="term" value="C:cytoplasm"/>
    <property type="evidence" value="ECO:0007669"/>
    <property type="project" value="TreeGrafter"/>
</dbReference>
<dbReference type="NCBIfam" id="TIGR01391">
    <property type="entry name" value="dnaG"/>
    <property type="match status" value="1"/>
</dbReference>
<keyword evidence="11 12" id="KW-0804">Transcription</keyword>
<dbReference type="CDD" id="cd03364">
    <property type="entry name" value="TOPRIM_DnaG_primases"/>
    <property type="match status" value="1"/>
</dbReference>
<proteinExistence type="inferred from homology"/>
<reference evidence="17 18" key="1">
    <citation type="journal article" date="2015" name="Nature">
        <title>rRNA introns, odd ribosomes, and small enigmatic genomes across a large radiation of phyla.</title>
        <authorList>
            <person name="Brown C.T."/>
            <person name="Hug L.A."/>
            <person name="Thomas B.C."/>
            <person name="Sharon I."/>
            <person name="Castelle C.J."/>
            <person name="Singh A."/>
            <person name="Wilkins M.J."/>
            <person name="Williams K.H."/>
            <person name="Banfield J.F."/>
        </authorList>
    </citation>
    <scope>NUCLEOTIDE SEQUENCE [LARGE SCALE GENOMIC DNA]</scope>
</reference>
<feature type="zinc finger region" description="CHC2-type" evidence="14">
    <location>
        <begin position="40"/>
        <end position="65"/>
    </location>
</feature>
<organism evidence="17 18">
    <name type="scientific">Candidatus Wolfebacteria bacterium GW2011_GWB1_47_1</name>
    <dbReference type="NCBI Taxonomy" id="1619007"/>
    <lineage>
        <taxon>Bacteria</taxon>
        <taxon>Candidatus Wolfeibacteriota</taxon>
    </lineage>
</organism>
<dbReference type="SUPFAM" id="SSF56731">
    <property type="entry name" value="DNA primase core"/>
    <property type="match status" value="1"/>
</dbReference>
<dbReference type="Pfam" id="PF13155">
    <property type="entry name" value="Toprim_2"/>
    <property type="match status" value="1"/>
</dbReference>
<evidence type="ECO:0000256" key="7">
    <source>
        <dbReference type="ARBA" id="ARBA00022771"/>
    </source>
</evidence>
<keyword evidence="1 12" id="KW-0240">DNA-directed RNA polymerase</keyword>
<dbReference type="PANTHER" id="PTHR30313">
    <property type="entry name" value="DNA PRIMASE"/>
    <property type="match status" value="1"/>
</dbReference>
<dbReference type="Gene3D" id="3.90.580.10">
    <property type="entry name" value="Zinc finger, CHC2-type domain"/>
    <property type="match status" value="1"/>
</dbReference>
<dbReference type="Pfam" id="PF08275">
    <property type="entry name" value="DNAG_N"/>
    <property type="match status" value="1"/>
</dbReference>
<dbReference type="InterPro" id="IPR050219">
    <property type="entry name" value="DnaG_primase"/>
</dbReference>
<dbReference type="PANTHER" id="PTHR30313:SF2">
    <property type="entry name" value="DNA PRIMASE"/>
    <property type="match status" value="1"/>
</dbReference>
<dbReference type="InterPro" id="IPR002694">
    <property type="entry name" value="Znf_CHC2"/>
</dbReference>
<comment type="catalytic activity">
    <reaction evidence="12">
        <text>ssDNA + n NTP = ssDNA/pppN(pN)n-1 hybrid + (n-1) diphosphate.</text>
        <dbReference type="EC" id="2.7.7.101"/>
    </reaction>
</comment>
<dbReference type="InterPro" id="IPR013264">
    <property type="entry name" value="DNAG_N"/>
</dbReference>
<gene>
    <name evidence="12 17" type="primary">dnaG</name>
    <name evidence="17" type="ORF">UX70_C0001G0824</name>
</gene>
<evidence type="ECO:0000256" key="2">
    <source>
        <dbReference type="ARBA" id="ARBA00022515"/>
    </source>
</evidence>
<keyword evidence="8 13" id="KW-0862">Zinc</keyword>
<dbReference type="Pfam" id="PF01807">
    <property type="entry name" value="Zn_ribbon_DnaG"/>
    <property type="match status" value="1"/>
</dbReference>
<evidence type="ECO:0000256" key="6">
    <source>
        <dbReference type="ARBA" id="ARBA00022723"/>
    </source>
</evidence>
<dbReference type="STRING" id="1619007.UX70_C0001G0824"/>
<dbReference type="InterPro" id="IPR036977">
    <property type="entry name" value="DNA_primase_Znf_CHC2"/>
</dbReference>
<dbReference type="GO" id="GO:0000428">
    <property type="term" value="C:DNA-directed RNA polymerase complex"/>
    <property type="evidence" value="ECO:0007669"/>
    <property type="project" value="UniProtKB-KW"/>
</dbReference>
<dbReference type="KEGG" id="pwo:UX70_C0001G0824"/>
<dbReference type="InterPro" id="IPR034151">
    <property type="entry name" value="TOPRIM_DnaG_bac"/>
</dbReference>